<proteinExistence type="predicted"/>
<sequence length="334" mass="36682">MTELKSPTRIALHFAVIASALMGGTCLSSAADMDKVVFMTSWYAQAEHGGYYQAKATGLYEAAGLDVTVRMGGPQINGMQLLLAGETDYYNGFDFQVLSSVEQGLPVKAIAAMFQHDVNGMLTHADVTGLDGLTDKTLMIATTARASWWPWLKDTYGLSESQVKPYTFNIQPFMVDPQAAQQAFPTSEPFSLTQQGIAHNFYLFADYGYPPYGMTLVTRTDVLDNKADVTERFVRASIEGWKSYLADPTPGNKLIQEANPNMTDEQLAFALKRLKELQLVTGGDAATQGIGTMTEERWKASYDYMVSAELLQAGTDWKNAFTTEFVSGLNIIAD</sequence>
<feature type="chain" id="PRO_5013110104" evidence="1">
    <location>
        <begin position="31"/>
        <end position="334"/>
    </location>
</feature>
<dbReference type="OrthoDB" id="5372616at2"/>
<feature type="domain" description="SsuA/THI5-like" evidence="2">
    <location>
        <begin position="46"/>
        <end position="249"/>
    </location>
</feature>
<dbReference type="GO" id="GO:0009228">
    <property type="term" value="P:thiamine biosynthetic process"/>
    <property type="evidence" value="ECO:0007669"/>
    <property type="project" value="InterPro"/>
</dbReference>
<evidence type="ECO:0000256" key="1">
    <source>
        <dbReference type="SAM" id="SignalP"/>
    </source>
</evidence>
<dbReference type="Gene3D" id="3.40.190.10">
    <property type="entry name" value="Periplasmic binding protein-like II"/>
    <property type="match status" value="2"/>
</dbReference>
<dbReference type="RefSeq" id="WP_072866584.1">
    <property type="nucleotide sequence ID" value="NZ_FQVC01000010.1"/>
</dbReference>
<organism evidence="3 4">
    <name type="scientific">Devosia limi DSM 17137</name>
    <dbReference type="NCBI Taxonomy" id="1121477"/>
    <lineage>
        <taxon>Bacteria</taxon>
        <taxon>Pseudomonadati</taxon>
        <taxon>Pseudomonadota</taxon>
        <taxon>Alphaproteobacteria</taxon>
        <taxon>Hyphomicrobiales</taxon>
        <taxon>Devosiaceae</taxon>
        <taxon>Devosia</taxon>
    </lineage>
</organism>
<feature type="signal peptide" evidence="1">
    <location>
        <begin position="1"/>
        <end position="30"/>
    </location>
</feature>
<dbReference type="PANTHER" id="PTHR31528:SF3">
    <property type="entry name" value="THIAMINE BIOSYNTHESIS PROTEIN HI_0357-RELATED"/>
    <property type="match status" value="1"/>
</dbReference>
<evidence type="ECO:0000313" key="4">
    <source>
        <dbReference type="Proteomes" id="UP000184533"/>
    </source>
</evidence>
<accession>A0A1M5D444</accession>
<name>A0A1M5D444_9HYPH</name>
<evidence type="ECO:0000259" key="2">
    <source>
        <dbReference type="Pfam" id="PF09084"/>
    </source>
</evidence>
<dbReference type="AlphaFoldDB" id="A0A1M5D444"/>
<dbReference type="Proteomes" id="UP000184533">
    <property type="component" value="Unassembled WGS sequence"/>
</dbReference>
<dbReference type="InterPro" id="IPR027939">
    <property type="entry name" value="NMT1/THI5"/>
</dbReference>
<evidence type="ECO:0000313" key="3">
    <source>
        <dbReference type="EMBL" id="SHF61756.1"/>
    </source>
</evidence>
<gene>
    <name evidence="3" type="ORF">SAMN02745223_03127</name>
</gene>
<dbReference type="SUPFAM" id="SSF53850">
    <property type="entry name" value="Periplasmic binding protein-like II"/>
    <property type="match status" value="1"/>
</dbReference>
<dbReference type="Pfam" id="PF09084">
    <property type="entry name" value="NMT1"/>
    <property type="match status" value="1"/>
</dbReference>
<dbReference type="EMBL" id="FQVC01000010">
    <property type="protein sequence ID" value="SHF61756.1"/>
    <property type="molecule type" value="Genomic_DNA"/>
</dbReference>
<dbReference type="PANTHER" id="PTHR31528">
    <property type="entry name" value="4-AMINO-5-HYDROXYMETHYL-2-METHYLPYRIMIDINE PHOSPHATE SYNTHASE THI11-RELATED"/>
    <property type="match status" value="1"/>
</dbReference>
<dbReference type="InterPro" id="IPR015168">
    <property type="entry name" value="SsuA/THI5"/>
</dbReference>
<keyword evidence="1" id="KW-0732">Signal</keyword>
<protein>
    <submittedName>
        <fullName evidence="3">NitT/TauT family transport system substrate-binding protein</fullName>
    </submittedName>
</protein>
<reference evidence="3 4" key="1">
    <citation type="submission" date="2016-11" db="EMBL/GenBank/DDBJ databases">
        <authorList>
            <person name="Jaros S."/>
            <person name="Januszkiewicz K."/>
            <person name="Wedrychowicz H."/>
        </authorList>
    </citation>
    <scope>NUCLEOTIDE SEQUENCE [LARGE SCALE GENOMIC DNA]</scope>
    <source>
        <strain evidence="3 4">DSM 17137</strain>
    </source>
</reference>